<keyword evidence="2" id="KW-1185">Reference proteome</keyword>
<dbReference type="EMBL" id="RSCL01000045">
    <property type="protein sequence ID" value="RUS94958.1"/>
    <property type="molecule type" value="Genomic_DNA"/>
</dbReference>
<comment type="caution">
    <text evidence="1">The sequence shown here is derived from an EMBL/GenBank/DDBJ whole genome shotgun (WGS) entry which is preliminary data.</text>
</comment>
<name>A0A3S1C0T5_9CYAN</name>
<dbReference type="OrthoDB" id="9926084at2"/>
<protein>
    <submittedName>
        <fullName evidence="1">Uncharacterized protein</fullName>
    </submittedName>
</protein>
<evidence type="ECO:0000313" key="2">
    <source>
        <dbReference type="Proteomes" id="UP000271624"/>
    </source>
</evidence>
<dbReference type="AlphaFoldDB" id="A0A3S1C0T5"/>
<accession>A0A3S1C0T5</accession>
<sequence length="144" mass="16634">MGKVIDLVNSKRKLFDKYKLWDVYSFSAFAIPSDCGSIGRVIDITDDYVVFGFRNTTSRRLKVVNLHPKDIHAKKIVDPDTQVRKRVFSLLENYSSVQCAQIGLESLLKLPDLTCEDVAFLNATEFFYKEYLPQVERSRFTVLE</sequence>
<gene>
    <name evidence="1" type="ORF">DSM106972_092090</name>
</gene>
<proteinExistence type="predicted"/>
<dbReference type="Proteomes" id="UP000271624">
    <property type="component" value="Unassembled WGS sequence"/>
</dbReference>
<reference evidence="1" key="2">
    <citation type="journal article" date="2019" name="Genome Biol. Evol.">
        <title>Day and night: Metabolic profiles and evolutionary relationships of six axenic non-marine cyanobacteria.</title>
        <authorList>
            <person name="Will S.E."/>
            <person name="Henke P."/>
            <person name="Boedeker C."/>
            <person name="Huang S."/>
            <person name="Brinkmann H."/>
            <person name="Rohde M."/>
            <person name="Jarek M."/>
            <person name="Friedl T."/>
            <person name="Seufert S."/>
            <person name="Schumacher M."/>
            <person name="Overmann J."/>
            <person name="Neumann-Schaal M."/>
            <person name="Petersen J."/>
        </authorList>
    </citation>
    <scope>NUCLEOTIDE SEQUENCE [LARGE SCALE GENOMIC DNA]</scope>
    <source>
        <strain evidence="1">PCC 7102</strain>
    </source>
</reference>
<dbReference type="RefSeq" id="WP_127087151.1">
    <property type="nucleotide sequence ID" value="NZ_RSCL01000045.1"/>
</dbReference>
<reference evidence="1" key="1">
    <citation type="submission" date="2018-12" db="EMBL/GenBank/DDBJ databases">
        <authorList>
            <person name="Will S."/>
            <person name="Neumann-Schaal M."/>
            <person name="Henke P."/>
        </authorList>
    </citation>
    <scope>NUCLEOTIDE SEQUENCE</scope>
    <source>
        <strain evidence="1">PCC 7102</strain>
    </source>
</reference>
<evidence type="ECO:0000313" key="1">
    <source>
        <dbReference type="EMBL" id="RUS94958.1"/>
    </source>
</evidence>
<organism evidence="1 2">
    <name type="scientific">Dulcicalothrix desertica PCC 7102</name>
    <dbReference type="NCBI Taxonomy" id="232991"/>
    <lineage>
        <taxon>Bacteria</taxon>
        <taxon>Bacillati</taxon>
        <taxon>Cyanobacteriota</taxon>
        <taxon>Cyanophyceae</taxon>
        <taxon>Nostocales</taxon>
        <taxon>Calotrichaceae</taxon>
        <taxon>Dulcicalothrix</taxon>
    </lineage>
</organism>